<evidence type="ECO:0000313" key="2">
    <source>
        <dbReference type="EMBL" id="CAF3842958.1"/>
    </source>
</evidence>
<sequence>MTKTCSSNYPRCLRSRQSPIKEINDVCEHNEDSSAKKGKRLRKSTTQKTQPKKNNIRKRKYNRAKPSNCSIKQRKQRVYTGLNGKYWASQEKSTTTDIYNPVAGQSEIIGVHSYDKHGNPAGTHYDLGRDGAFNRYFVLIGQFYSDTAFSDVAMQKPIDSLSIKGFQVKHVKSETEFLSELSTNLYRIVWVISSSSTQDPAFDAALIKFHASGGAIFLFADNVPYITHASNFLNKKFGITLTGSYGAQLTLTYKEKGYLETGHFGQHDIFTGITNLYEGHTICRPVYSTPASRSALTILATSTDGNPNIAVFDPPATSTEGRLCFDSGFTKLYINWDDAGTARYIVNTTCWLVGIGGQAAMSHL</sequence>
<protein>
    <submittedName>
        <fullName evidence="2">Uncharacterized protein</fullName>
    </submittedName>
</protein>
<accession>A0A8S2K8X4</accession>
<gene>
    <name evidence="2" type="ORF">GIL414_LOCUS3501</name>
</gene>
<dbReference type="Proteomes" id="UP000681720">
    <property type="component" value="Unassembled WGS sequence"/>
</dbReference>
<organism evidence="2 3">
    <name type="scientific">Rotaria magnacalcarata</name>
    <dbReference type="NCBI Taxonomy" id="392030"/>
    <lineage>
        <taxon>Eukaryota</taxon>
        <taxon>Metazoa</taxon>
        <taxon>Spiralia</taxon>
        <taxon>Gnathifera</taxon>
        <taxon>Rotifera</taxon>
        <taxon>Eurotatoria</taxon>
        <taxon>Bdelloidea</taxon>
        <taxon>Philodinida</taxon>
        <taxon>Philodinidae</taxon>
        <taxon>Rotaria</taxon>
    </lineage>
</organism>
<proteinExistence type="predicted"/>
<evidence type="ECO:0000313" key="3">
    <source>
        <dbReference type="Proteomes" id="UP000681720"/>
    </source>
</evidence>
<comment type="caution">
    <text evidence="2">The sequence shown here is derived from an EMBL/GenBank/DDBJ whole genome shotgun (WGS) entry which is preliminary data.</text>
</comment>
<dbReference type="EMBL" id="CAJOBJ010000768">
    <property type="protein sequence ID" value="CAF3842958.1"/>
    <property type="molecule type" value="Genomic_DNA"/>
</dbReference>
<feature type="region of interest" description="Disordered" evidence="1">
    <location>
        <begin position="28"/>
        <end position="70"/>
    </location>
</feature>
<dbReference type="AlphaFoldDB" id="A0A8S2K8X4"/>
<feature type="compositionally biased region" description="Basic residues" evidence="1">
    <location>
        <begin position="36"/>
        <end position="63"/>
    </location>
</feature>
<evidence type="ECO:0000256" key="1">
    <source>
        <dbReference type="SAM" id="MobiDB-lite"/>
    </source>
</evidence>
<reference evidence="2" key="1">
    <citation type="submission" date="2021-02" db="EMBL/GenBank/DDBJ databases">
        <authorList>
            <person name="Nowell W R."/>
        </authorList>
    </citation>
    <scope>NUCLEOTIDE SEQUENCE</scope>
</reference>
<name>A0A8S2K8X4_9BILA</name>